<evidence type="ECO:0000313" key="3">
    <source>
        <dbReference type="EMBL" id="PZQ15004.1"/>
    </source>
</evidence>
<dbReference type="EMBL" id="QFPN01000005">
    <property type="protein sequence ID" value="PZQ15004.1"/>
    <property type="molecule type" value="Genomic_DNA"/>
</dbReference>
<evidence type="ECO:0000313" key="4">
    <source>
        <dbReference type="Proteomes" id="UP000249577"/>
    </source>
</evidence>
<organism evidence="3 4">
    <name type="scientific">Ancylobacter novellus</name>
    <name type="common">Thiobacillus novellus</name>
    <dbReference type="NCBI Taxonomy" id="921"/>
    <lineage>
        <taxon>Bacteria</taxon>
        <taxon>Pseudomonadati</taxon>
        <taxon>Pseudomonadota</taxon>
        <taxon>Alphaproteobacteria</taxon>
        <taxon>Hyphomicrobiales</taxon>
        <taxon>Xanthobacteraceae</taxon>
        <taxon>Ancylobacter</taxon>
    </lineage>
</organism>
<dbReference type="SUPFAM" id="SSF50952">
    <property type="entry name" value="Soluble quinoprotein glucose dehydrogenase"/>
    <property type="match status" value="1"/>
</dbReference>
<feature type="domain" description="Pyrroloquinoline quinone-dependent pyranose dehydrogenase beta-propeller" evidence="2">
    <location>
        <begin position="81"/>
        <end position="275"/>
    </location>
</feature>
<feature type="domain" description="Pyrroloquinoline quinone-dependent pyranose dehydrogenase beta-propeller" evidence="2">
    <location>
        <begin position="320"/>
        <end position="428"/>
    </location>
</feature>
<dbReference type="Pfam" id="PF22807">
    <property type="entry name" value="TrAA12"/>
    <property type="match status" value="2"/>
</dbReference>
<protein>
    <submittedName>
        <fullName evidence="3">L-sorbosone dehydrogenase</fullName>
    </submittedName>
</protein>
<comment type="caution">
    <text evidence="3">The sequence shown here is derived from an EMBL/GenBank/DDBJ whole genome shotgun (WGS) entry which is preliminary data.</text>
</comment>
<dbReference type="PANTHER" id="PTHR19328:SF55">
    <property type="entry name" value="BLR6566 PROTEIN"/>
    <property type="match status" value="1"/>
</dbReference>
<dbReference type="Gene3D" id="2.120.10.30">
    <property type="entry name" value="TolB, C-terminal domain"/>
    <property type="match status" value="1"/>
</dbReference>
<dbReference type="InterPro" id="IPR011042">
    <property type="entry name" value="6-blade_b-propeller_TolB-like"/>
</dbReference>
<evidence type="ECO:0000256" key="1">
    <source>
        <dbReference type="SAM" id="MobiDB-lite"/>
    </source>
</evidence>
<dbReference type="InterPro" id="IPR011041">
    <property type="entry name" value="Quinoprot_gluc/sorb_DH_b-prop"/>
</dbReference>
<dbReference type="InterPro" id="IPR054539">
    <property type="entry name" value="Beta-prop_PDH"/>
</dbReference>
<feature type="region of interest" description="Disordered" evidence="1">
    <location>
        <begin position="39"/>
        <end position="59"/>
    </location>
</feature>
<sequence length="555" mass="58815">MSRRGRRTGTDDRERRPIGPTIGLGRVALAVALSLSVAAPAARADPPRPPLPEPYATPFARNPAERIGWPEGAKPKAVGPFQVTLWADGLGYVRWLHELPNGDVLAAEAENVAGSGVVKLLRDADGDGRADPAFEFLRNEAGNLNQPFGMALVGSRLYVANTDGLWRYPYKAGANRIAASKGRKLLDLPSGGAGHWTRNVLASPDGRKLYVTVGSDTNAAENGVEPPAGRAAILEYDVARATSRVFASGLRNPNGLGWNPVTGKLWTAVNERDRLGDDLVPDFVTSVKKGGFYGWPYYYFGDNPDPRHAGERPDLADATLVPDLAVGAHTSSIGLAFYTGTAFPERYRGGMFIAQHGSWNRASPVGYRVAFVPFDANGSVAGAPQPFLKGFLADRDPPTAYGRPAGVIMLKDGSLLVSDDAGGRIWRIAAKGPDDGAPALGGLMLFDAARDKPIYPLGDGTVLDPAKLGTARFNVVAAASGPVGSVRFTLDGAEARVENDPPYSFAPHRVGANGRLRYDAWTPAQGVRTLVATPFSGPDATGVAGRPVSVTFTMR</sequence>
<proteinExistence type="predicted"/>
<gene>
    <name evidence="3" type="ORF">DI565_11250</name>
</gene>
<reference evidence="3 4" key="1">
    <citation type="submission" date="2017-08" db="EMBL/GenBank/DDBJ databases">
        <title>Infants hospitalized years apart are colonized by the same room-sourced microbial strains.</title>
        <authorList>
            <person name="Brooks B."/>
            <person name="Olm M.R."/>
            <person name="Firek B.A."/>
            <person name="Baker R."/>
            <person name="Thomas B.C."/>
            <person name="Morowitz M.J."/>
            <person name="Banfield J.F."/>
        </authorList>
    </citation>
    <scope>NUCLEOTIDE SEQUENCE [LARGE SCALE GENOMIC DNA]</scope>
    <source>
        <strain evidence="3">S2_005_003_R2_43</strain>
    </source>
</reference>
<dbReference type="Proteomes" id="UP000249577">
    <property type="component" value="Unassembled WGS sequence"/>
</dbReference>
<accession>A0A2W5KGY4</accession>
<name>A0A2W5KGY4_ANCNO</name>
<dbReference type="PANTHER" id="PTHR19328">
    <property type="entry name" value="HEDGEHOG-INTERACTING PROTEIN"/>
    <property type="match status" value="1"/>
</dbReference>
<evidence type="ECO:0000259" key="2">
    <source>
        <dbReference type="Pfam" id="PF22807"/>
    </source>
</evidence>
<dbReference type="AlphaFoldDB" id="A0A2W5KGY4"/>